<evidence type="ECO:0000313" key="2">
    <source>
        <dbReference type="Proteomes" id="UP000002039"/>
    </source>
</evidence>
<proteinExistence type="predicted"/>
<reference evidence="2" key="1">
    <citation type="journal article" date="2015" name="PLoS Genet.">
        <title>The dynamic genome and transcriptome of the human fungal pathogen Blastomyces and close relative Emmonsia.</title>
        <authorList>
            <person name="Munoz J.F."/>
            <person name="Gauthier G.M."/>
            <person name="Desjardins C.A."/>
            <person name="Gallo J.E."/>
            <person name="Holder J."/>
            <person name="Sullivan T.D."/>
            <person name="Marty A.J."/>
            <person name="Carmen J.C."/>
            <person name="Chen Z."/>
            <person name="Ding L."/>
            <person name="Gujja S."/>
            <person name="Magrini V."/>
            <person name="Misas E."/>
            <person name="Mitreva M."/>
            <person name="Priest M."/>
            <person name="Saif S."/>
            <person name="Whiston E.A."/>
            <person name="Young S."/>
            <person name="Zeng Q."/>
            <person name="Goldman W.E."/>
            <person name="Mardis E.R."/>
            <person name="Taylor J.W."/>
            <person name="McEwen J.G."/>
            <person name="Clay O.K."/>
            <person name="Klein B.S."/>
            <person name="Cuomo C.A."/>
        </authorList>
    </citation>
    <scope>NUCLEOTIDE SEQUENCE [LARGE SCALE GENOMIC DNA]</scope>
    <source>
        <strain evidence="2">ER-3 / ATCC MYA-2586</strain>
    </source>
</reference>
<dbReference type="GeneID" id="69031573"/>
<name>A0ABX2VTQ6_AJEDR</name>
<dbReference type="Proteomes" id="UP000002039">
    <property type="component" value="Unassembled WGS sequence"/>
</dbReference>
<accession>A0ABX2VTQ6</accession>
<protein>
    <submittedName>
        <fullName evidence="1">Uncharacterized protein</fullName>
    </submittedName>
</protein>
<evidence type="ECO:0000313" key="1">
    <source>
        <dbReference type="EMBL" id="OAT00577.1"/>
    </source>
</evidence>
<gene>
    <name evidence="1" type="ORF">BDCG_16681</name>
</gene>
<dbReference type="RefSeq" id="XP_045280304.1">
    <property type="nucleotide sequence ID" value="XM_045425883.1"/>
</dbReference>
<keyword evidence="2" id="KW-1185">Reference proteome</keyword>
<organism evidence="1 2">
    <name type="scientific">Ajellomyces dermatitidis (strain ER-3 / ATCC MYA-2586)</name>
    <name type="common">Blastomyces dermatitidis</name>
    <dbReference type="NCBI Taxonomy" id="559297"/>
    <lineage>
        <taxon>Eukaryota</taxon>
        <taxon>Fungi</taxon>
        <taxon>Dikarya</taxon>
        <taxon>Ascomycota</taxon>
        <taxon>Pezizomycotina</taxon>
        <taxon>Eurotiomycetes</taxon>
        <taxon>Eurotiomycetidae</taxon>
        <taxon>Onygenales</taxon>
        <taxon>Ajellomycetaceae</taxon>
        <taxon>Blastomyces</taxon>
    </lineage>
</organism>
<dbReference type="EMBL" id="EQ999975">
    <property type="protein sequence ID" value="OAT00577.1"/>
    <property type="molecule type" value="Genomic_DNA"/>
</dbReference>
<sequence>MAREKRVSHQAIMINTAPACRAAYMQRVLDWETAWIANQHQHLRESHAAWKSCNPQLCAQRVNHHNDIKTMTHHSCVTLTVRDTQLMMNIAKTLKSEYFESTAAL</sequence>